<keyword evidence="1" id="KW-0472">Membrane</keyword>
<feature type="transmembrane region" description="Helical" evidence="1">
    <location>
        <begin position="345"/>
        <end position="365"/>
    </location>
</feature>
<evidence type="ECO:0000259" key="2">
    <source>
        <dbReference type="Pfam" id="PF01757"/>
    </source>
</evidence>
<dbReference type="InterPro" id="IPR043968">
    <property type="entry name" value="SGNH"/>
</dbReference>
<keyword evidence="1" id="KW-1133">Transmembrane helix</keyword>
<keyword evidence="5" id="KW-1185">Reference proteome</keyword>
<feature type="transmembrane region" description="Helical" evidence="1">
    <location>
        <begin position="99"/>
        <end position="118"/>
    </location>
</feature>
<dbReference type="PANTHER" id="PTHR23028">
    <property type="entry name" value="ACETYLTRANSFERASE"/>
    <property type="match status" value="1"/>
</dbReference>
<evidence type="ECO:0000313" key="5">
    <source>
        <dbReference type="Proteomes" id="UP000316030"/>
    </source>
</evidence>
<protein>
    <submittedName>
        <fullName evidence="4">Peptidoglycan/LPS O-acetylase OafA/YrhL, contains acyltransferase and SGNH-hydrolase domains</fullName>
    </submittedName>
</protein>
<feature type="transmembrane region" description="Helical" evidence="1">
    <location>
        <begin position="228"/>
        <end position="245"/>
    </location>
</feature>
<reference evidence="4 5" key="1">
    <citation type="submission" date="2017-05" db="EMBL/GenBank/DDBJ databases">
        <authorList>
            <person name="Varghese N."/>
            <person name="Submissions S."/>
        </authorList>
    </citation>
    <scope>NUCLEOTIDE SEQUENCE [LARGE SCALE GENOMIC DNA]</scope>
    <source>
        <strain evidence="4 5">DSM 29506</strain>
    </source>
</reference>
<dbReference type="Pfam" id="PF01757">
    <property type="entry name" value="Acyl_transf_3"/>
    <property type="match status" value="1"/>
</dbReference>
<accession>A0A521E9H9</accession>
<dbReference type="Proteomes" id="UP000316030">
    <property type="component" value="Unassembled WGS sequence"/>
</dbReference>
<dbReference type="InterPro" id="IPR050879">
    <property type="entry name" value="Acyltransferase_3"/>
</dbReference>
<proteinExistence type="predicted"/>
<dbReference type="GO" id="GO:0016020">
    <property type="term" value="C:membrane"/>
    <property type="evidence" value="ECO:0007669"/>
    <property type="project" value="TreeGrafter"/>
</dbReference>
<keyword evidence="4" id="KW-0808">Transferase</keyword>
<dbReference type="InterPro" id="IPR002656">
    <property type="entry name" value="Acyl_transf_3_dom"/>
</dbReference>
<dbReference type="Pfam" id="PF19040">
    <property type="entry name" value="SGNH"/>
    <property type="match status" value="1"/>
</dbReference>
<keyword evidence="1" id="KW-0812">Transmembrane</keyword>
<gene>
    <name evidence="4" type="ORF">SAMN06265173_11532</name>
</gene>
<feature type="transmembrane region" description="Helical" evidence="1">
    <location>
        <begin position="193"/>
        <end position="216"/>
    </location>
</feature>
<feature type="domain" description="Acyltransferase 3" evidence="2">
    <location>
        <begin position="8"/>
        <end position="324"/>
    </location>
</feature>
<feature type="transmembrane region" description="Helical" evidence="1">
    <location>
        <begin position="251"/>
        <end position="267"/>
    </location>
</feature>
<dbReference type="GO" id="GO:0016747">
    <property type="term" value="F:acyltransferase activity, transferring groups other than amino-acyl groups"/>
    <property type="evidence" value="ECO:0007669"/>
    <property type="project" value="InterPro"/>
</dbReference>
<keyword evidence="4" id="KW-0378">Hydrolase</keyword>
<dbReference type="GO" id="GO:0009103">
    <property type="term" value="P:lipopolysaccharide biosynthetic process"/>
    <property type="evidence" value="ECO:0007669"/>
    <property type="project" value="TreeGrafter"/>
</dbReference>
<dbReference type="GO" id="GO:0016787">
    <property type="term" value="F:hydrolase activity"/>
    <property type="evidence" value="ECO:0007669"/>
    <property type="project" value="UniProtKB-KW"/>
</dbReference>
<dbReference type="AlphaFoldDB" id="A0A521E9H9"/>
<keyword evidence="4" id="KW-0012">Acyltransferase</keyword>
<feature type="transmembrane region" description="Helical" evidence="1">
    <location>
        <begin position="35"/>
        <end position="53"/>
    </location>
</feature>
<evidence type="ECO:0000256" key="1">
    <source>
        <dbReference type="SAM" id="Phobius"/>
    </source>
</evidence>
<feature type="transmembrane region" description="Helical" evidence="1">
    <location>
        <begin position="74"/>
        <end position="93"/>
    </location>
</feature>
<dbReference type="RefSeq" id="WP_142493752.1">
    <property type="nucleotide sequence ID" value="NZ_FXTO01000015.1"/>
</dbReference>
<dbReference type="PANTHER" id="PTHR23028:SF53">
    <property type="entry name" value="ACYL_TRANSF_3 DOMAIN-CONTAINING PROTEIN"/>
    <property type="match status" value="1"/>
</dbReference>
<sequence>MVKQHRLDIDGLRAFAVFAVIINHADAGALQSGFLGVDIFFVISGYVITRSLLGQPDNSLRRFLTGFYSRRFKRLMPALLLCVTVTVAVLFLVDPDPAISFRTGLLALLGLGNVFLYIQSLDYFSADIAFNAFTHTWSLGVEEQFYLVAPALIWSGLRLSGPGSRHVLFTVMATLSALSLLLFLTYWNRQPLASFYLLHTRLWELGVGVLLALTLPSDRADKTKPLRWFGWQTGILVLLVGSLTLSDMDGRWLILLAVSGTAGIIAAPDRSRFLHNRPAVYLGAISYSLYLWHWPLLVFRNLSPDHVLTSPEFLIGLLFLAATLSYHLVEHPLRHRPWWPNRRSAAGTICLGLCIALGALSLWQIPVGQQRNLSTLERPTLMLPTGLPHDPTCVVDDGRRPLRPGTFTDCTFPPLDGSETRTIWAMGDSHIGHFQALLVALHEDTGVGFHLVETPGQLFPPPTHMTTSSRDILLDQMKRHLQPGDIIFISRIYLTRTVAPALRDDIIPEWLPVLSQFAEDMKNRSVEVIVAGPPPMYNFADIRICQSTAFKSCAVPRRHLEPVITQTEALLAQLAEQHDNLKILRVFDQLCPPDKPVCLPLRNGFLTMRDRDHLNALGALLLKKDFMKIAGLTTRPSH</sequence>
<dbReference type="EMBL" id="FXTO01000015">
    <property type="protein sequence ID" value="SMO80596.1"/>
    <property type="molecule type" value="Genomic_DNA"/>
</dbReference>
<organism evidence="4 5">
    <name type="scientific">Thalassovita litoralis</name>
    <dbReference type="NCBI Taxonomy" id="1010611"/>
    <lineage>
        <taxon>Bacteria</taxon>
        <taxon>Pseudomonadati</taxon>
        <taxon>Pseudomonadota</taxon>
        <taxon>Alphaproteobacteria</taxon>
        <taxon>Rhodobacterales</taxon>
        <taxon>Roseobacteraceae</taxon>
        <taxon>Thalassovita</taxon>
    </lineage>
</organism>
<feature type="transmembrane region" description="Helical" evidence="1">
    <location>
        <begin position="167"/>
        <end position="187"/>
    </location>
</feature>
<feature type="transmembrane region" description="Helical" evidence="1">
    <location>
        <begin position="313"/>
        <end position="333"/>
    </location>
</feature>
<dbReference type="OrthoDB" id="9796461at2"/>
<evidence type="ECO:0000259" key="3">
    <source>
        <dbReference type="Pfam" id="PF19040"/>
    </source>
</evidence>
<feature type="transmembrane region" description="Helical" evidence="1">
    <location>
        <begin position="279"/>
        <end position="298"/>
    </location>
</feature>
<evidence type="ECO:0000313" key="4">
    <source>
        <dbReference type="EMBL" id="SMO80596.1"/>
    </source>
</evidence>
<name>A0A521E9H9_9RHOB</name>
<feature type="domain" description="SGNH" evidence="3">
    <location>
        <begin position="393"/>
        <end position="627"/>
    </location>
</feature>